<proteinExistence type="predicted"/>
<dbReference type="AlphaFoldDB" id="A0A6C0CJB5"/>
<organism evidence="1">
    <name type="scientific">viral metagenome</name>
    <dbReference type="NCBI Taxonomy" id="1070528"/>
    <lineage>
        <taxon>unclassified sequences</taxon>
        <taxon>metagenomes</taxon>
        <taxon>organismal metagenomes</taxon>
    </lineage>
</organism>
<reference evidence="1" key="1">
    <citation type="journal article" date="2020" name="Nature">
        <title>Giant virus diversity and host interactions through global metagenomics.</title>
        <authorList>
            <person name="Schulz F."/>
            <person name="Roux S."/>
            <person name="Paez-Espino D."/>
            <person name="Jungbluth S."/>
            <person name="Walsh D.A."/>
            <person name="Denef V.J."/>
            <person name="McMahon K.D."/>
            <person name="Konstantinidis K.T."/>
            <person name="Eloe-Fadrosh E.A."/>
            <person name="Kyrpides N.C."/>
            <person name="Woyke T."/>
        </authorList>
    </citation>
    <scope>NUCLEOTIDE SEQUENCE</scope>
    <source>
        <strain evidence="1">GVMAG-M-3300021343-4</strain>
    </source>
</reference>
<protein>
    <submittedName>
        <fullName evidence="1">Uncharacterized protein</fullName>
    </submittedName>
</protein>
<sequence length="81" mass="9320">MNLLTIQDLYGSCEYNGQCDYWCLNRSVVSDLLPKFLPLLDQKYLHHLPDSGIIGTYLGCQLHIVRSNTMIRFRVGSKITE</sequence>
<name>A0A6C0CJB5_9ZZZZ</name>
<evidence type="ECO:0000313" key="1">
    <source>
        <dbReference type="EMBL" id="QHT04866.1"/>
    </source>
</evidence>
<dbReference type="EMBL" id="MN739440">
    <property type="protein sequence ID" value="QHT04866.1"/>
    <property type="molecule type" value="Genomic_DNA"/>
</dbReference>
<accession>A0A6C0CJB5</accession>